<feature type="transmembrane region" description="Helical" evidence="1">
    <location>
        <begin position="46"/>
        <end position="73"/>
    </location>
</feature>
<evidence type="ECO:0000313" key="2">
    <source>
        <dbReference type="EMBL" id="KAJ7004404.1"/>
    </source>
</evidence>
<proteinExistence type="predicted"/>
<keyword evidence="3" id="KW-1185">Reference proteome</keyword>
<protein>
    <submittedName>
        <fullName evidence="2">Uncharacterized protein</fullName>
    </submittedName>
</protein>
<evidence type="ECO:0000256" key="1">
    <source>
        <dbReference type="SAM" id="Phobius"/>
    </source>
</evidence>
<dbReference type="EMBL" id="JAQIZT010000003">
    <property type="protein sequence ID" value="KAJ7004404.1"/>
    <property type="molecule type" value="Genomic_DNA"/>
</dbReference>
<accession>A0AAD6WBF6</accession>
<keyword evidence="1" id="KW-0812">Transmembrane</keyword>
<gene>
    <name evidence="2" type="ORF">NC653_009317</name>
</gene>
<keyword evidence="1" id="KW-0472">Membrane</keyword>
<dbReference type="AlphaFoldDB" id="A0AAD6WBF6"/>
<reference evidence="2" key="1">
    <citation type="journal article" date="2023" name="Mol. Ecol. Resour.">
        <title>Chromosome-level genome assembly of a triploid poplar Populus alba 'Berolinensis'.</title>
        <authorList>
            <person name="Chen S."/>
            <person name="Yu Y."/>
            <person name="Wang X."/>
            <person name="Wang S."/>
            <person name="Zhang T."/>
            <person name="Zhou Y."/>
            <person name="He R."/>
            <person name="Meng N."/>
            <person name="Wang Y."/>
            <person name="Liu W."/>
            <person name="Liu Z."/>
            <person name="Liu J."/>
            <person name="Guo Q."/>
            <person name="Huang H."/>
            <person name="Sederoff R.R."/>
            <person name="Wang G."/>
            <person name="Qu G."/>
            <person name="Chen S."/>
        </authorList>
    </citation>
    <scope>NUCLEOTIDE SEQUENCE</scope>
    <source>
        <strain evidence="2">SC-2020</strain>
    </source>
</reference>
<evidence type="ECO:0000313" key="3">
    <source>
        <dbReference type="Proteomes" id="UP001164929"/>
    </source>
</evidence>
<sequence>MNRNELESDSLMLEHTIGACITGPFGGFCLTFLISMLKHLRAADVINVVLVVIIGLATTYFLLVAFLCSFRLFKEIAERRKVAVAPEPIAA</sequence>
<dbReference type="Proteomes" id="UP001164929">
    <property type="component" value="Chromosome 3"/>
</dbReference>
<name>A0AAD6WBF6_9ROSI</name>
<comment type="caution">
    <text evidence="2">The sequence shown here is derived from an EMBL/GenBank/DDBJ whole genome shotgun (WGS) entry which is preliminary data.</text>
</comment>
<keyword evidence="1" id="KW-1133">Transmembrane helix</keyword>
<organism evidence="2 3">
    <name type="scientific">Populus alba x Populus x berolinensis</name>
    <dbReference type="NCBI Taxonomy" id="444605"/>
    <lineage>
        <taxon>Eukaryota</taxon>
        <taxon>Viridiplantae</taxon>
        <taxon>Streptophyta</taxon>
        <taxon>Embryophyta</taxon>
        <taxon>Tracheophyta</taxon>
        <taxon>Spermatophyta</taxon>
        <taxon>Magnoliopsida</taxon>
        <taxon>eudicotyledons</taxon>
        <taxon>Gunneridae</taxon>
        <taxon>Pentapetalae</taxon>
        <taxon>rosids</taxon>
        <taxon>fabids</taxon>
        <taxon>Malpighiales</taxon>
        <taxon>Salicaceae</taxon>
        <taxon>Saliceae</taxon>
        <taxon>Populus</taxon>
    </lineage>
</organism>
<feature type="transmembrane region" description="Helical" evidence="1">
    <location>
        <begin position="12"/>
        <end position="34"/>
    </location>
</feature>